<dbReference type="AlphaFoldDB" id="A0A382WGQ4"/>
<accession>A0A382WGQ4</accession>
<name>A0A382WGQ4_9ZZZZ</name>
<dbReference type="EMBL" id="UINC01159750">
    <property type="protein sequence ID" value="SVD58017.1"/>
    <property type="molecule type" value="Genomic_DNA"/>
</dbReference>
<reference evidence="1" key="1">
    <citation type="submission" date="2018-05" db="EMBL/GenBank/DDBJ databases">
        <authorList>
            <person name="Lanie J.A."/>
            <person name="Ng W.-L."/>
            <person name="Kazmierczak K.M."/>
            <person name="Andrzejewski T.M."/>
            <person name="Davidsen T.M."/>
            <person name="Wayne K.J."/>
            <person name="Tettelin H."/>
            <person name="Glass J.I."/>
            <person name="Rusch D."/>
            <person name="Podicherti R."/>
            <person name="Tsui H.-C.T."/>
            <person name="Winkler M.E."/>
        </authorList>
    </citation>
    <scope>NUCLEOTIDE SEQUENCE</scope>
</reference>
<gene>
    <name evidence="1" type="ORF">METZ01_LOCUS410871</name>
</gene>
<protein>
    <submittedName>
        <fullName evidence="1">Uncharacterized protein</fullName>
    </submittedName>
</protein>
<evidence type="ECO:0000313" key="1">
    <source>
        <dbReference type="EMBL" id="SVD58017.1"/>
    </source>
</evidence>
<sequence>MYDIELDDDLFPIYVSQRTGGLILPELKKSVMDYIGLIQFLNEVKISLFPI</sequence>
<organism evidence="1">
    <name type="scientific">marine metagenome</name>
    <dbReference type="NCBI Taxonomy" id="408172"/>
    <lineage>
        <taxon>unclassified sequences</taxon>
        <taxon>metagenomes</taxon>
        <taxon>ecological metagenomes</taxon>
    </lineage>
</organism>
<proteinExistence type="predicted"/>